<organism evidence="8 9">
    <name type="scientific">Meloidogyne incognita</name>
    <name type="common">Southern root-knot nematode worm</name>
    <name type="synonym">Oxyuris incognita</name>
    <dbReference type="NCBI Taxonomy" id="6306"/>
    <lineage>
        <taxon>Eukaryota</taxon>
        <taxon>Metazoa</taxon>
        <taxon>Ecdysozoa</taxon>
        <taxon>Nematoda</taxon>
        <taxon>Chromadorea</taxon>
        <taxon>Rhabditida</taxon>
        <taxon>Tylenchina</taxon>
        <taxon>Tylenchomorpha</taxon>
        <taxon>Tylenchoidea</taxon>
        <taxon>Meloidogynidae</taxon>
        <taxon>Meloidogyninae</taxon>
        <taxon>Meloidogyne</taxon>
        <taxon>Meloidogyne incognita group</taxon>
    </lineage>
</organism>
<dbReference type="PROSITE" id="PS50157">
    <property type="entry name" value="ZINC_FINGER_C2H2_2"/>
    <property type="match status" value="1"/>
</dbReference>
<feature type="coiled-coil region" evidence="6">
    <location>
        <begin position="172"/>
        <end position="199"/>
    </location>
</feature>
<dbReference type="Proteomes" id="UP000887563">
    <property type="component" value="Unplaced"/>
</dbReference>
<evidence type="ECO:0000313" key="9">
    <source>
        <dbReference type="WBParaSite" id="Minc3s00011g00759"/>
    </source>
</evidence>
<evidence type="ECO:0000256" key="1">
    <source>
        <dbReference type="ARBA" id="ARBA00022723"/>
    </source>
</evidence>
<dbReference type="PANTHER" id="PTHR24379:SF121">
    <property type="entry name" value="C2H2-TYPE DOMAIN-CONTAINING PROTEIN"/>
    <property type="match status" value="1"/>
</dbReference>
<keyword evidence="4" id="KW-0862">Zinc</keyword>
<dbReference type="WBParaSite" id="Minc3s00011g00759">
    <property type="protein sequence ID" value="Minc3s00011g00759"/>
    <property type="gene ID" value="Minc3s00011g00759"/>
</dbReference>
<feature type="domain" description="C2H2-type" evidence="7">
    <location>
        <begin position="357"/>
        <end position="381"/>
    </location>
</feature>
<evidence type="ECO:0000256" key="3">
    <source>
        <dbReference type="ARBA" id="ARBA00022771"/>
    </source>
</evidence>
<keyword evidence="6" id="KW-0175">Coiled coil</keyword>
<dbReference type="PROSITE" id="PS00028">
    <property type="entry name" value="ZINC_FINGER_C2H2_1"/>
    <property type="match status" value="4"/>
</dbReference>
<dbReference type="InterPro" id="IPR013087">
    <property type="entry name" value="Znf_C2H2_type"/>
</dbReference>
<dbReference type="SMART" id="SM00355">
    <property type="entry name" value="ZnF_C2H2"/>
    <property type="match status" value="5"/>
</dbReference>
<evidence type="ECO:0000256" key="6">
    <source>
        <dbReference type="SAM" id="Coils"/>
    </source>
</evidence>
<sequence>MVALVLSLYRCPVLGGTPRLRRQLCLALSQQGITGVGEILKQIRDPRSTGKQRIILNELGAPINGTSFSFWSANRAPASFIASATGENTALPSTSNNHLVTGLNNVVTTLKPIPVLVHSQSSDEISAAVLHPTKPSEIRKLIRSKMVRCRICKNRFLERHLYERHLRDKHPIEFLAYEIQQEEEMIQQRKEELETNRLDEIISGGFIPPQEDLDASKYEVDINEIPLPGELTGGIPARFDRYGVLFQPKRIYKKKVSPQCMFCDKRYRNEHSLKKHISKKHAESAEWVQCLKCFKPVPSKEEMQNHLCELLDFLIIVQNFIVVNILDLNAIFAHKKFLTPRKLRKHKKMSHVFTKTYQCHFCEELFISETAVTTHERIHTGIIKFECKICDFKCNRFLNMEEHRKDEHGYLCTICQSKLGEWADLKNHMLIEHGGYLSSEFNSGYIESPRVWLMFKGE</sequence>
<keyword evidence="3 5" id="KW-0863">Zinc-finger</keyword>
<evidence type="ECO:0000259" key="7">
    <source>
        <dbReference type="PROSITE" id="PS50157"/>
    </source>
</evidence>
<dbReference type="Gene3D" id="3.30.160.60">
    <property type="entry name" value="Classic Zinc Finger"/>
    <property type="match status" value="2"/>
</dbReference>
<dbReference type="GO" id="GO:0008270">
    <property type="term" value="F:zinc ion binding"/>
    <property type="evidence" value="ECO:0007669"/>
    <property type="project" value="UniProtKB-KW"/>
</dbReference>
<keyword evidence="2" id="KW-0677">Repeat</keyword>
<evidence type="ECO:0000256" key="5">
    <source>
        <dbReference type="PROSITE-ProRule" id="PRU00042"/>
    </source>
</evidence>
<dbReference type="InterPro" id="IPR036236">
    <property type="entry name" value="Znf_C2H2_sf"/>
</dbReference>
<proteinExistence type="predicted"/>
<name>A0A914KHM8_MELIC</name>
<dbReference type="SUPFAM" id="SSF57667">
    <property type="entry name" value="beta-beta-alpha zinc fingers"/>
    <property type="match status" value="1"/>
</dbReference>
<dbReference type="AlphaFoldDB" id="A0A914KHM8"/>
<evidence type="ECO:0000256" key="2">
    <source>
        <dbReference type="ARBA" id="ARBA00022737"/>
    </source>
</evidence>
<keyword evidence="1" id="KW-0479">Metal-binding</keyword>
<dbReference type="PANTHER" id="PTHR24379">
    <property type="entry name" value="KRAB AND ZINC FINGER DOMAIN-CONTAINING"/>
    <property type="match status" value="1"/>
</dbReference>
<protein>
    <submittedName>
        <fullName evidence="9">C2H2-type domain-containing protein</fullName>
    </submittedName>
</protein>
<reference evidence="9" key="1">
    <citation type="submission" date="2022-11" db="UniProtKB">
        <authorList>
            <consortium name="WormBaseParasite"/>
        </authorList>
    </citation>
    <scope>IDENTIFICATION</scope>
</reference>
<evidence type="ECO:0000313" key="8">
    <source>
        <dbReference type="Proteomes" id="UP000887563"/>
    </source>
</evidence>
<evidence type="ECO:0000256" key="4">
    <source>
        <dbReference type="ARBA" id="ARBA00022833"/>
    </source>
</evidence>
<keyword evidence="8" id="KW-1185">Reference proteome</keyword>
<accession>A0A914KHM8</accession>